<dbReference type="Pfam" id="PF00378">
    <property type="entry name" value="ECH_1"/>
    <property type="match status" value="1"/>
</dbReference>
<evidence type="ECO:0000313" key="4">
    <source>
        <dbReference type="EMBL" id="AOR76028.1"/>
    </source>
</evidence>
<dbReference type="EMBL" id="JFYZ01000066">
    <property type="protein sequence ID" value="EZP70489.1"/>
    <property type="molecule type" value="Genomic_DNA"/>
</dbReference>
<gene>
    <name evidence="4" type="ORF">BES08_04105</name>
    <name evidence="5" type="ORF">BV97_05413</name>
</gene>
<dbReference type="eggNOG" id="COG1024">
    <property type="taxonomic scope" value="Bacteria"/>
</dbReference>
<dbReference type="InterPro" id="IPR014748">
    <property type="entry name" value="Enoyl-CoA_hydra_C"/>
</dbReference>
<dbReference type="RefSeq" id="WP_036530533.1">
    <property type="nucleotide sequence ID" value="NZ_CP017075.1"/>
</dbReference>
<proteinExistence type="inferred from homology"/>
<dbReference type="InterPro" id="IPR001753">
    <property type="entry name" value="Enoyl-CoA_hydra/iso"/>
</dbReference>
<dbReference type="Proteomes" id="UP000094626">
    <property type="component" value="Chromosome"/>
</dbReference>
<dbReference type="GO" id="GO:0006635">
    <property type="term" value="P:fatty acid beta-oxidation"/>
    <property type="evidence" value="ECO:0007669"/>
    <property type="project" value="TreeGrafter"/>
</dbReference>
<dbReference type="PATRIC" id="fig|158500.4.peg.5487"/>
<dbReference type="GO" id="GO:0016829">
    <property type="term" value="F:lyase activity"/>
    <property type="evidence" value="ECO:0007669"/>
    <property type="project" value="UniProtKB-KW"/>
</dbReference>
<dbReference type="SUPFAM" id="SSF52096">
    <property type="entry name" value="ClpP/crotonase"/>
    <property type="match status" value="1"/>
</dbReference>
<keyword evidence="7" id="KW-1185">Reference proteome</keyword>
<dbReference type="OrthoDB" id="7225138at2"/>
<keyword evidence="2" id="KW-0443">Lipid metabolism</keyword>
<accession>A0A031J8I6</accession>
<dbReference type="EMBL" id="CP017075">
    <property type="protein sequence ID" value="AOR76028.1"/>
    <property type="molecule type" value="Genomic_DNA"/>
</dbReference>
<dbReference type="AlphaFoldDB" id="A0A031J8I6"/>
<dbReference type="KEGG" id="nre:BES08_04105"/>
<sequence length="256" mass="27353">MAQVELFIEGRTARVHLNRPEARNALTFGMDVLLSQFWRQVDEDPEIWTVVLTAQGDEAFCIGADMSEARPAAPRLAVGGGLTGIGGPLVPLSKPLVAAAQGFCIGAGFELAMCADVIVAAENAQFGLPETRRGIIGECGVVHRAVRRLPHHVAMAMILTGERIDARAAERFGLVNQLVPLAGLSEAAMDWAARINKASPLANRAAKAAVARGLALPLEAALSSRFEEIERYAGSDDARERDAAIVQGRRPVWTGR</sequence>
<evidence type="ECO:0000313" key="5">
    <source>
        <dbReference type="EMBL" id="EZP70489.1"/>
    </source>
</evidence>
<evidence type="ECO:0000256" key="1">
    <source>
        <dbReference type="ARBA" id="ARBA00005254"/>
    </source>
</evidence>
<reference evidence="7" key="3">
    <citation type="journal article" date="2017" name="J. Biotechnol.">
        <title>Complete genome sequence of Novosphingobium resinovorum SA1, a versatile xenobiotic-degrading bacterium capable of utilizing sulfanilic acid.</title>
        <authorList>
            <person name="Hegedus B."/>
            <person name="Kos P.B."/>
            <person name="Balint B."/>
            <person name="Maroti G."/>
            <person name="Gan H.M."/>
            <person name="Perei K."/>
            <person name="Rakhely G."/>
        </authorList>
    </citation>
    <scope>NUCLEOTIDE SEQUENCE [LARGE SCALE GENOMIC DNA]</scope>
    <source>
        <strain evidence="7">SA1</strain>
    </source>
</reference>
<evidence type="ECO:0000256" key="3">
    <source>
        <dbReference type="ARBA" id="ARBA00023239"/>
    </source>
</evidence>
<dbReference type="PANTHER" id="PTHR11941:SF169">
    <property type="entry name" value="(7AS)-7A-METHYL-1,5-DIOXO-2,3,5,6,7,7A-HEXAHYDRO-1H-INDENE-CARBOXYL-COA HYDROLASE"/>
    <property type="match status" value="1"/>
</dbReference>
<dbReference type="Gene3D" id="3.90.226.10">
    <property type="entry name" value="2-enoyl-CoA Hydratase, Chain A, domain 1"/>
    <property type="match status" value="1"/>
</dbReference>
<comment type="similarity">
    <text evidence="1">Belongs to the enoyl-CoA hydratase/isomerase family.</text>
</comment>
<name>A0A031J8I6_9SPHN</name>
<dbReference type="STRING" id="158500.BES08_04105"/>
<reference evidence="5 6" key="1">
    <citation type="submission" date="2014-03" db="EMBL/GenBank/DDBJ databases">
        <title>Whole genome sequence of Novosphingobium resinovorum KF1.</title>
        <authorList>
            <person name="Gan H.M."/>
            <person name="Gan H.Y."/>
            <person name="Chew T.H."/>
            <person name="Savka M.A."/>
        </authorList>
    </citation>
    <scope>NUCLEOTIDE SEQUENCE [LARGE SCALE GENOMIC DNA]</scope>
    <source>
        <strain evidence="5 6">KF1</strain>
    </source>
</reference>
<dbReference type="PANTHER" id="PTHR11941">
    <property type="entry name" value="ENOYL-COA HYDRATASE-RELATED"/>
    <property type="match status" value="1"/>
</dbReference>
<protein>
    <submittedName>
        <fullName evidence="4">Crotonase</fullName>
    </submittedName>
    <submittedName>
        <fullName evidence="5">Short chain enoyl-CoA hydratase</fullName>
    </submittedName>
</protein>
<evidence type="ECO:0000313" key="7">
    <source>
        <dbReference type="Proteomes" id="UP000094626"/>
    </source>
</evidence>
<evidence type="ECO:0000313" key="6">
    <source>
        <dbReference type="Proteomes" id="UP000024329"/>
    </source>
</evidence>
<dbReference type="Gene3D" id="1.10.12.10">
    <property type="entry name" value="Lyase 2-enoyl-coa Hydratase, Chain A, domain 2"/>
    <property type="match status" value="1"/>
</dbReference>
<reference evidence="4" key="2">
    <citation type="submission" date="2016-08" db="EMBL/GenBank/DDBJ databases">
        <authorList>
            <person name="Seilhamer J.J."/>
        </authorList>
    </citation>
    <scope>NUCLEOTIDE SEQUENCE [LARGE SCALE GENOMIC DNA]</scope>
    <source>
        <strain evidence="4">SA1</strain>
    </source>
</reference>
<keyword evidence="3" id="KW-0456">Lyase</keyword>
<organism evidence="5 6">
    <name type="scientific">Novosphingobium resinovorum</name>
    <dbReference type="NCBI Taxonomy" id="158500"/>
    <lineage>
        <taxon>Bacteria</taxon>
        <taxon>Pseudomonadati</taxon>
        <taxon>Pseudomonadota</taxon>
        <taxon>Alphaproteobacteria</taxon>
        <taxon>Sphingomonadales</taxon>
        <taxon>Sphingomonadaceae</taxon>
        <taxon>Novosphingobium</taxon>
    </lineage>
</organism>
<dbReference type="InterPro" id="IPR029045">
    <property type="entry name" value="ClpP/crotonase-like_dom_sf"/>
</dbReference>
<evidence type="ECO:0000256" key="2">
    <source>
        <dbReference type="ARBA" id="ARBA00023098"/>
    </source>
</evidence>
<dbReference type="CDD" id="cd06558">
    <property type="entry name" value="crotonase-like"/>
    <property type="match status" value="1"/>
</dbReference>
<dbReference type="Proteomes" id="UP000024329">
    <property type="component" value="Unassembled WGS sequence"/>
</dbReference>